<proteinExistence type="predicted"/>
<dbReference type="STRING" id="1089455.MOPEL_082_00020"/>
<dbReference type="EMBL" id="BAFE01000060">
    <property type="protein sequence ID" value="GAB48793.1"/>
    <property type="molecule type" value="Genomic_DNA"/>
</dbReference>
<dbReference type="RefSeq" id="WP_009482691.1">
    <property type="nucleotide sequence ID" value="NZ_BAFE01000060.1"/>
</dbReference>
<dbReference type="Proteomes" id="UP000004367">
    <property type="component" value="Unassembled WGS sequence"/>
</dbReference>
<accession>H5UST5</accession>
<organism evidence="1 2">
    <name type="scientific">Mobilicoccus pelagius NBRC 104925</name>
    <dbReference type="NCBI Taxonomy" id="1089455"/>
    <lineage>
        <taxon>Bacteria</taxon>
        <taxon>Bacillati</taxon>
        <taxon>Actinomycetota</taxon>
        <taxon>Actinomycetes</taxon>
        <taxon>Micrococcales</taxon>
        <taxon>Dermatophilaceae</taxon>
        <taxon>Mobilicoccus</taxon>
    </lineage>
</organism>
<name>H5UST5_9MICO</name>
<evidence type="ECO:0000313" key="1">
    <source>
        <dbReference type="EMBL" id="GAB48793.1"/>
    </source>
</evidence>
<dbReference type="eggNOG" id="ENOG5033F6Z">
    <property type="taxonomic scope" value="Bacteria"/>
</dbReference>
<keyword evidence="2" id="KW-1185">Reference proteome</keyword>
<dbReference type="AlphaFoldDB" id="H5UST5"/>
<reference evidence="1 2" key="1">
    <citation type="submission" date="2012-02" db="EMBL/GenBank/DDBJ databases">
        <title>Whole genome shotgun sequence of Mobilicoccus pelagius NBRC 104925.</title>
        <authorList>
            <person name="Yoshida Y."/>
            <person name="Hosoyama A."/>
            <person name="Tsuchikane K."/>
            <person name="Katsumata H."/>
            <person name="Yamazaki S."/>
            <person name="Fujita N."/>
        </authorList>
    </citation>
    <scope>NUCLEOTIDE SEQUENCE [LARGE SCALE GENOMIC DNA]</scope>
    <source>
        <strain evidence="1 2">NBRC 104925</strain>
    </source>
</reference>
<gene>
    <name evidence="1" type="ORF">MOPEL_082_00020</name>
</gene>
<comment type="caution">
    <text evidence="1">The sequence shown here is derived from an EMBL/GenBank/DDBJ whole genome shotgun (WGS) entry which is preliminary data.</text>
</comment>
<sequence>MTARSAKSGRFVTALTARRNPRTTITMSNGSKSSGYRSSITGRYVTKATAARHPETTIHEGGGAA</sequence>
<protein>
    <submittedName>
        <fullName evidence="1">Uncharacterized protein</fullName>
    </submittedName>
</protein>
<evidence type="ECO:0000313" key="2">
    <source>
        <dbReference type="Proteomes" id="UP000004367"/>
    </source>
</evidence>